<dbReference type="InterPro" id="IPR027372">
    <property type="entry name" value="Phytase-like_dom"/>
</dbReference>
<comment type="caution">
    <text evidence="3">The sequence shown here is derived from an EMBL/GenBank/DDBJ whole genome shotgun (WGS) entry which is preliminary data.</text>
</comment>
<organism evidence="3 4">
    <name type="scientific">Aureimonas pseudogalii</name>
    <dbReference type="NCBI Taxonomy" id="1744844"/>
    <lineage>
        <taxon>Bacteria</taxon>
        <taxon>Pseudomonadati</taxon>
        <taxon>Pseudomonadota</taxon>
        <taxon>Alphaproteobacteria</taxon>
        <taxon>Hyphomicrobiales</taxon>
        <taxon>Aurantimonadaceae</taxon>
        <taxon>Aureimonas</taxon>
    </lineage>
</organism>
<feature type="signal peptide" evidence="1">
    <location>
        <begin position="1"/>
        <end position="25"/>
    </location>
</feature>
<feature type="chain" id="PRO_5031054396" description="Phytase-like domain-containing protein" evidence="1">
    <location>
        <begin position="26"/>
        <end position="338"/>
    </location>
</feature>
<evidence type="ECO:0000313" key="4">
    <source>
        <dbReference type="Proteomes" id="UP000542776"/>
    </source>
</evidence>
<dbReference type="EMBL" id="JACIEK010000001">
    <property type="protein sequence ID" value="MBB3996254.1"/>
    <property type="molecule type" value="Genomic_DNA"/>
</dbReference>
<proteinExistence type="predicted"/>
<name>A0A7W6EED4_9HYPH</name>
<sequence>MRRRWVATALLLAVATLGSDTPLMAAAETIETSARPISQFRIGSAERRFGNLEFVGGFSYRSSDRRLAGVSAFRMRDGGERFLAVTDAGLWFAGAIRRDGEGRPVGLGDTRLAPMLDANGRTYGRKSDADAEGLALAGGRAIVSFEGRHRIESFALPAGDALPDSERPRPVPMPLTRQELRSNGGIETIAVAPAASPLKGATVVVAERSIDENGNLYGAILERGAKGLFAVRRQLPWAVTDGAFLPDGDLVLLERRYEGFGRIGMRLRRIAGGDIRPGATVDGPVMLEADLGDEIDNMEGLDIWRNGAGQTVLSLVSDDNGSLFQRNLYLEFRLVSPD</sequence>
<keyword evidence="4" id="KW-1185">Reference proteome</keyword>
<keyword evidence="1" id="KW-0732">Signal</keyword>
<protein>
    <recommendedName>
        <fullName evidence="2">Phytase-like domain-containing protein</fullName>
    </recommendedName>
</protein>
<feature type="domain" description="Phytase-like" evidence="2">
    <location>
        <begin position="66"/>
        <end position="321"/>
    </location>
</feature>
<evidence type="ECO:0000256" key="1">
    <source>
        <dbReference type="SAM" id="SignalP"/>
    </source>
</evidence>
<dbReference type="PIRSF" id="PIRSF031900">
    <property type="entry name" value="UCP031900"/>
    <property type="match status" value="1"/>
</dbReference>
<dbReference type="AlphaFoldDB" id="A0A7W6EED4"/>
<dbReference type="Pfam" id="PF13449">
    <property type="entry name" value="Phytase-like"/>
    <property type="match status" value="1"/>
</dbReference>
<reference evidence="3 4" key="1">
    <citation type="submission" date="2020-08" db="EMBL/GenBank/DDBJ databases">
        <title>Genomic Encyclopedia of Type Strains, Phase IV (KMG-IV): sequencing the most valuable type-strain genomes for metagenomic binning, comparative biology and taxonomic classification.</title>
        <authorList>
            <person name="Goeker M."/>
        </authorList>
    </citation>
    <scope>NUCLEOTIDE SEQUENCE [LARGE SCALE GENOMIC DNA]</scope>
    <source>
        <strain evidence="3 4">DSM 102238</strain>
    </source>
</reference>
<gene>
    <name evidence="3" type="ORF">GGR04_000075</name>
</gene>
<evidence type="ECO:0000259" key="2">
    <source>
        <dbReference type="Pfam" id="PF13449"/>
    </source>
</evidence>
<dbReference type="Proteomes" id="UP000542776">
    <property type="component" value="Unassembled WGS sequence"/>
</dbReference>
<dbReference type="InterPro" id="IPR014567">
    <property type="entry name" value="UCP031900"/>
</dbReference>
<accession>A0A7W6EED4</accession>
<evidence type="ECO:0000313" key="3">
    <source>
        <dbReference type="EMBL" id="MBB3996254.1"/>
    </source>
</evidence>